<name>A0ABX2E4I6_9FLAO</name>
<dbReference type="RefSeq" id="WP_173300522.1">
    <property type="nucleotide sequence ID" value="NZ_JABRWQ010000002.1"/>
</dbReference>
<proteinExistence type="predicted"/>
<protein>
    <submittedName>
        <fullName evidence="2">Outer membrane beta-barrel protein</fullName>
    </submittedName>
</protein>
<comment type="caution">
    <text evidence="2">The sequence shown here is derived from an EMBL/GenBank/DDBJ whole genome shotgun (WGS) entry which is preliminary data.</text>
</comment>
<evidence type="ECO:0000259" key="1">
    <source>
        <dbReference type="Pfam" id="PF13568"/>
    </source>
</evidence>
<reference evidence="2 3" key="1">
    <citation type="journal article" date="2015" name="Int. J. Syst. Evol. Microbiol.">
        <title>Winogradskyella litoriviva sp. nov., isolated from coastal seawater.</title>
        <authorList>
            <person name="Nedashkovskaya O.I."/>
            <person name="Kukhlevskiy A.D."/>
            <person name="Zhukova N.V."/>
            <person name="Kim S.J."/>
            <person name="Rhee S.K."/>
            <person name="Mikhailov V.V."/>
        </authorList>
    </citation>
    <scope>NUCLEOTIDE SEQUENCE [LARGE SCALE GENOMIC DNA]</scope>
    <source>
        <strain evidence="2 3">KMM6491</strain>
    </source>
</reference>
<keyword evidence="3" id="KW-1185">Reference proteome</keyword>
<feature type="domain" description="Outer membrane protein beta-barrel" evidence="1">
    <location>
        <begin position="18"/>
        <end position="184"/>
    </location>
</feature>
<evidence type="ECO:0000313" key="3">
    <source>
        <dbReference type="Proteomes" id="UP000805085"/>
    </source>
</evidence>
<dbReference type="Proteomes" id="UP000805085">
    <property type="component" value="Unassembled WGS sequence"/>
</dbReference>
<gene>
    <name evidence="2" type="ORF">HNV10_06565</name>
</gene>
<sequence>MKHFYFFIILISYLTHGFSQNNRTSFSLALGPTLSIPSTSELTNSNVDGRPQIKSKMNIGLFVLPSIKYSLNEKFSLDFGIGYYLDRFSVEDKLGAVSNEGNRNVHQIQTPISYNLHFGAGNAYEIGLGGFASFILSAKEKGDIITNNSQIGIVDPNDPTFSYNSTVSYSKDIKDNYNSVNFGAFLQIKKNITFSESKKGFILLRINQYINAIKNNDSESDINQYIEFKNEKEPMTVNIGIGILL</sequence>
<accession>A0ABX2E4I6</accession>
<evidence type="ECO:0000313" key="2">
    <source>
        <dbReference type="EMBL" id="NRD22896.1"/>
    </source>
</evidence>
<organism evidence="2 3">
    <name type="scientific">Winogradskyella litoriviva</name>
    <dbReference type="NCBI Taxonomy" id="1220182"/>
    <lineage>
        <taxon>Bacteria</taxon>
        <taxon>Pseudomonadati</taxon>
        <taxon>Bacteroidota</taxon>
        <taxon>Flavobacteriia</taxon>
        <taxon>Flavobacteriales</taxon>
        <taxon>Flavobacteriaceae</taxon>
        <taxon>Winogradskyella</taxon>
    </lineage>
</organism>
<dbReference type="EMBL" id="JABRWQ010000002">
    <property type="protein sequence ID" value="NRD22896.1"/>
    <property type="molecule type" value="Genomic_DNA"/>
</dbReference>
<dbReference type="InterPro" id="IPR025665">
    <property type="entry name" value="Beta-barrel_OMP_2"/>
</dbReference>
<dbReference type="Pfam" id="PF13568">
    <property type="entry name" value="OMP_b-brl_2"/>
    <property type="match status" value="1"/>
</dbReference>